<dbReference type="EMBL" id="JAEQNC010000017">
    <property type="protein sequence ID" value="MBL0374976.1"/>
    <property type="molecule type" value="Genomic_DNA"/>
</dbReference>
<comment type="caution">
    <text evidence="2">The sequence shown here is derived from an EMBL/GenBank/DDBJ whole genome shotgun (WGS) entry which is preliminary data.</text>
</comment>
<sequence length="269" mass="30084">MRSFENIVKDLAVDECLGRSAVDAAKSVVADYLIIFNGRSGSSWLTSLLAGRLGNPDEHINPEFLRQSATTVGAVEAKTFMQALRGVAQIDGVFGIEATSEHIAIFGEDVFFKAFPKLTVFHLWRENLVAQAVSLFRATATGYFHSVEGDNPVDPEYNAAKLSEWFRYLAHVENLNVELVERRSLQPINLTYETLFMDKQKTLAVFYRALGMPVPDTDLPVDEKIRKIGGNWSKDTEAKFRQDHAELIASVEAVRKTRLLAMKSCLDNP</sequence>
<evidence type="ECO:0000313" key="3">
    <source>
        <dbReference type="Proteomes" id="UP000633219"/>
    </source>
</evidence>
<dbReference type="SUPFAM" id="SSF52540">
    <property type="entry name" value="P-loop containing nucleoside triphosphate hydrolases"/>
    <property type="match status" value="1"/>
</dbReference>
<evidence type="ECO:0000259" key="1">
    <source>
        <dbReference type="Pfam" id="PF09037"/>
    </source>
</evidence>
<dbReference type="Pfam" id="PF09037">
    <property type="entry name" value="Sulphotransf"/>
    <property type="match status" value="1"/>
</dbReference>
<evidence type="ECO:0000313" key="2">
    <source>
        <dbReference type="EMBL" id="MBL0374976.1"/>
    </source>
</evidence>
<dbReference type="Gene3D" id="3.40.50.300">
    <property type="entry name" value="P-loop containing nucleotide triphosphate hydrolases"/>
    <property type="match status" value="1"/>
</dbReference>
<keyword evidence="3" id="KW-1185">Reference proteome</keyword>
<proteinExistence type="predicted"/>
<accession>A0A937CPJ1</accession>
<dbReference type="Proteomes" id="UP000633219">
    <property type="component" value="Unassembled WGS sequence"/>
</dbReference>
<dbReference type="RefSeq" id="WP_201663525.1">
    <property type="nucleotide sequence ID" value="NZ_JAEQNC010000017.1"/>
</dbReference>
<reference evidence="2" key="1">
    <citation type="submission" date="2021-01" db="EMBL/GenBank/DDBJ databases">
        <title>Rhizobium sp. strain KVB221 16S ribosomal RNA gene Genome sequencing and assembly.</title>
        <authorList>
            <person name="Kang M."/>
        </authorList>
    </citation>
    <scope>NUCLEOTIDE SEQUENCE</scope>
    <source>
        <strain evidence="2">KVB221</strain>
    </source>
</reference>
<name>A0A937CPJ1_9HYPH</name>
<feature type="domain" description="Sulphotransferase Stf0" evidence="1">
    <location>
        <begin position="113"/>
        <end position="243"/>
    </location>
</feature>
<dbReference type="InterPro" id="IPR024628">
    <property type="entry name" value="Sulfotransferase_Stf0_dom"/>
</dbReference>
<dbReference type="InterPro" id="IPR027417">
    <property type="entry name" value="P-loop_NTPase"/>
</dbReference>
<gene>
    <name evidence="2" type="ORF">JJB09_23460</name>
</gene>
<dbReference type="AlphaFoldDB" id="A0A937CPJ1"/>
<organism evidence="2 3">
    <name type="scientific">Rhizobium setariae</name>
    <dbReference type="NCBI Taxonomy" id="2801340"/>
    <lineage>
        <taxon>Bacteria</taxon>
        <taxon>Pseudomonadati</taxon>
        <taxon>Pseudomonadota</taxon>
        <taxon>Alphaproteobacteria</taxon>
        <taxon>Hyphomicrobiales</taxon>
        <taxon>Rhizobiaceae</taxon>
        <taxon>Rhizobium/Agrobacterium group</taxon>
        <taxon>Rhizobium</taxon>
    </lineage>
</organism>
<protein>
    <recommendedName>
        <fullName evidence="1">Sulphotransferase Stf0 domain-containing protein</fullName>
    </recommendedName>
</protein>